<dbReference type="EMBL" id="JAIKTU010000003">
    <property type="protein sequence ID" value="MBY0754613.1"/>
    <property type="molecule type" value="Genomic_DNA"/>
</dbReference>
<protein>
    <submittedName>
        <fullName evidence="8">Anti-sigma factor domain-containing protein</fullName>
    </submittedName>
</protein>
<proteinExistence type="predicted"/>
<evidence type="ECO:0000256" key="2">
    <source>
        <dbReference type="ARBA" id="ARBA00022475"/>
    </source>
</evidence>
<evidence type="ECO:0000256" key="5">
    <source>
        <dbReference type="ARBA" id="ARBA00023136"/>
    </source>
</evidence>
<dbReference type="Pfam" id="PF12791">
    <property type="entry name" value="RsgI_N"/>
    <property type="match status" value="1"/>
</dbReference>
<accession>A0ABS7KUW8</accession>
<keyword evidence="2" id="KW-1003">Cell membrane</keyword>
<feature type="transmembrane region" description="Helical" evidence="6">
    <location>
        <begin position="236"/>
        <end position="254"/>
    </location>
</feature>
<dbReference type="Proteomes" id="UP001299068">
    <property type="component" value="Unassembled WGS sequence"/>
</dbReference>
<keyword evidence="5 6" id="KW-0472">Membrane</keyword>
<evidence type="ECO:0000256" key="3">
    <source>
        <dbReference type="ARBA" id="ARBA00022692"/>
    </source>
</evidence>
<evidence type="ECO:0000256" key="1">
    <source>
        <dbReference type="ARBA" id="ARBA00004162"/>
    </source>
</evidence>
<dbReference type="InterPro" id="IPR055431">
    <property type="entry name" value="RsgI_M"/>
</dbReference>
<keyword evidence="3 6" id="KW-0812">Transmembrane</keyword>
<gene>
    <name evidence="8" type="ORF">K5V21_03990</name>
</gene>
<evidence type="ECO:0000313" key="9">
    <source>
        <dbReference type="Proteomes" id="UP001299068"/>
    </source>
</evidence>
<evidence type="ECO:0000259" key="7">
    <source>
        <dbReference type="PROSITE" id="PS51849"/>
    </source>
</evidence>
<dbReference type="InterPro" id="IPR024449">
    <property type="entry name" value="Anti-sigma_RsgI_N"/>
</dbReference>
<feature type="domain" description="RsgI N-terminal anti-sigma" evidence="7">
    <location>
        <begin position="185"/>
        <end position="232"/>
    </location>
</feature>
<reference evidence="8 9" key="1">
    <citation type="journal article" date="2021" name="Cell Host Microbe">
        <title>in vivo commensal control of Clostridioides difficile virulence.</title>
        <authorList>
            <person name="Girinathan B.P."/>
            <person name="Dibenedetto N."/>
            <person name="Worley J.N."/>
            <person name="Peltier J."/>
            <person name="Arrieta-Ortiz M.L."/>
            <person name="Rupa Christinal Immanuel S."/>
            <person name="Lavin R."/>
            <person name="Delaney M.L."/>
            <person name="Cummins C."/>
            <person name="Hoffmann M."/>
            <person name="Luo Y."/>
            <person name="Gonzalez-Escalona N."/>
            <person name="Allard M."/>
            <person name="Onderdonk A.B."/>
            <person name="Gerber G.K."/>
            <person name="Sonenshein A.L."/>
            <person name="Baliga N."/>
            <person name="Dupuy B."/>
            <person name="Bry L."/>
        </authorList>
    </citation>
    <scope>NUCLEOTIDE SEQUENCE [LARGE SCALE GENOMIC DNA]</scope>
    <source>
        <strain evidence="8 9">DSM 599</strain>
    </source>
</reference>
<evidence type="ECO:0000256" key="6">
    <source>
        <dbReference type="SAM" id="Phobius"/>
    </source>
</evidence>
<dbReference type="RefSeq" id="WP_221859400.1">
    <property type="nucleotide sequence ID" value="NZ_JAIKTU010000003.1"/>
</dbReference>
<sequence length="366" mass="41631">MEIFDRNKYKFSDIPSLVEISDEVNKARAEQISLMEKELYSYKVLIQDLFAYSPSDKDRNTILNIAFYIIGEVELLEFIQDKKKLPPNILSKKTMQPRKFIEEWNDYIITYTIIFSNPNYKLIQDYIRIEESKDEVEIPKEKQSNKTVIKKVIIEKTNEEISVDENDKEEESNVVSINKNSKPELRGVIVKSFKRSACILTSRGEFKKVKLEGDMSVGEEVTATAKKGIKDYKLQIGIFVIAIVVACGAFLYKYSEIDRTILINTTSQVKVDVNSFNKIISAYSPTSKGEEMVKSLKLNNVKLDKGIESILNYANNNSMIPSGNILITVTGDPLEFGTLEKTGEFASSHKIKLIINNAGNEQKLSN</sequence>
<evidence type="ECO:0000313" key="8">
    <source>
        <dbReference type="EMBL" id="MBY0754613.1"/>
    </source>
</evidence>
<keyword evidence="9" id="KW-1185">Reference proteome</keyword>
<dbReference type="PROSITE" id="PS51849">
    <property type="entry name" value="RSGI_N"/>
    <property type="match status" value="1"/>
</dbReference>
<comment type="caution">
    <text evidence="8">The sequence shown here is derived from an EMBL/GenBank/DDBJ whole genome shotgun (WGS) entry which is preliminary data.</text>
</comment>
<dbReference type="Pfam" id="PF23750">
    <property type="entry name" value="RsgI_M"/>
    <property type="match status" value="1"/>
</dbReference>
<comment type="subcellular location">
    <subcellularLocation>
        <location evidence="1">Cell membrane</location>
        <topology evidence="1">Single-pass membrane protein</topology>
    </subcellularLocation>
</comment>
<organism evidence="8 9">
    <name type="scientific">Clostridium sardiniense</name>
    <name type="common">Clostridium absonum</name>
    <dbReference type="NCBI Taxonomy" id="29369"/>
    <lineage>
        <taxon>Bacteria</taxon>
        <taxon>Bacillati</taxon>
        <taxon>Bacillota</taxon>
        <taxon>Clostridia</taxon>
        <taxon>Eubacteriales</taxon>
        <taxon>Clostridiaceae</taxon>
        <taxon>Clostridium</taxon>
    </lineage>
</organism>
<name>A0ABS7KUW8_CLOSR</name>
<keyword evidence="4 6" id="KW-1133">Transmembrane helix</keyword>
<evidence type="ECO:0000256" key="4">
    <source>
        <dbReference type="ARBA" id="ARBA00022989"/>
    </source>
</evidence>